<name>A0AAD5QTM5_PARTN</name>
<reference evidence="2" key="1">
    <citation type="submission" date="2021-06" db="EMBL/GenBank/DDBJ databases">
        <title>Parelaphostrongylus tenuis whole genome reference sequence.</title>
        <authorList>
            <person name="Garwood T.J."/>
            <person name="Larsen P.A."/>
            <person name="Fountain-Jones N.M."/>
            <person name="Garbe J.R."/>
            <person name="Macchietto M.G."/>
            <person name="Kania S.A."/>
            <person name="Gerhold R.W."/>
            <person name="Richards J.E."/>
            <person name="Wolf T.M."/>
        </authorList>
    </citation>
    <scope>NUCLEOTIDE SEQUENCE</scope>
    <source>
        <strain evidence="2">MNPRO001-30</strain>
        <tissue evidence="2">Meninges</tissue>
    </source>
</reference>
<organism evidence="2 3">
    <name type="scientific">Parelaphostrongylus tenuis</name>
    <name type="common">Meningeal worm</name>
    <dbReference type="NCBI Taxonomy" id="148309"/>
    <lineage>
        <taxon>Eukaryota</taxon>
        <taxon>Metazoa</taxon>
        <taxon>Ecdysozoa</taxon>
        <taxon>Nematoda</taxon>
        <taxon>Chromadorea</taxon>
        <taxon>Rhabditida</taxon>
        <taxon>Rhabditina</taxon>
        <taxon>Rhabditomorpha</taxon>
        <taxon>Strongyloidea</taxon>
        <taxon>Metastrongylidae</taxon>
        <taxon>Parelaphostrongylus</taxon>
    </lineage>
</organism>
<dbReference type="Proteomes" id="UP001196413">
    <property type="component" value="Unassembled WGS sequence"/>
</dbReference>
<accession>A0AAD5QTM5</accession>
<proteinExistence type="predicted"/>
<dbReference type="AlphaFoldDB" id="A0AAD5QTM5"/>
<evidence type="ECO:0000313" key="3">
    <source>
        <dbReference type="Proteomes" id="UP001196413"/>
    </source>
</evidence>
<gene>
    <name evidence="2" type="ORF">KIN20_017197</name>
</gene>
<evidence type="ECO:0000256" key="1">
    <source>
        <dbReference type="SAM" id="SignalP"/>
    </source>
</evidence>
<keyword evidence="3" id="KW-1185">Reference proteome</keyword>
<keyword evidence="1" id="KW-0732">Signal</keyword>
<feature type="signal peptide" evidence="1">
    <location>
        <begin position="1"/>
        <end position="19"/>
    </location>
</feature>
<comment type="caution">
    <text evidence="2">The sequence shown here is derived from an EMBL/GenBank/DDBJ whole genome shotgun (WGS) entry which is preliminary data.</text>
</comment>
<feature type="chain" id="PRO_5041946726" evidence="1">
    <location>
        <begin position="20"/>
        <end position="105"/>
    </location>
</feature>
<protein>
    <submittedName>
        <fullName evidence="2">Uncharacterized protein</fullName>
    </submittedName>
</protein>
<sequence length="105" mass="12512">MNIAFSFLLSYATVFLVAGQYDYYEHFYGVHDIHEPLYDFYDVHAPCYGRGYRFCYGHRRYAGYRRDSKYRRRGPFYRYRSIYDPLRGAVQGALAGVVLDALYGW</sequence>
<dbReference type="EMBL" id="JAHQIW010003434">
    <property type="protein sequence ID" value="KAJ1358706.1"/>
    <property type="molecule type" value="Genomic_DNA"/>
</dbReference>
<evidence type="ECO:0000313" key="2">
    <source>
        <dbReference type="EMBL" id="KAJ1358706.1"/>
    </source>
</evidence>